<comment type="similarity">
    <text evidence="2">Belongs to the MipA/OmpV family.</text>
</comment>
<evidence type="ECO:0000313" key="7">
    <source>
        <dbReference type="EMBL" id="EZH78249.1"/>
    </source>
</evidence>
<protein>
    <submittedName>
        <fullName evidence="7">Structural protein MipA</fullName>
    </submittedName>
</protein>
<gene>
    <name evidence="7" type="ORF">AU05_20865</name>
</gene>
<evidence type="ECO:0000256" key="3">
    <source>
        <dbReference type="ARBA" id="ARBA00022729"/>
    </source>
</evidence>
<dbReference type="PANTHER" id="PTHR38776">
    <property type="entry name" value="MLTA-INTERACTING PROTEIN-RELATED"/>
    <property type="match status" value="1"/>
</dbReference>
<feature type="chain" id="PRO_5047398606" evidence="6">
    <location>
        <begin position="20"/>
        <end position="255"/>
    </location>
</feature>
<name>A0ABN0S8K4_9GAMM</name>
<feature type="signal peptide" evidence="6">
    <location>
        <begin position="1"/>
        <end position="19"/>
    </location>
</feature>
<organism evidence="7 8">
    <name type="scientific">Ectopseudomonas composti</name>
    <dbReference type="NCBI Taxonomy" id="658457"/>
    <lineage>
        <taxon>Bacteria</taxon>
        <taxon>Pseudomonadati</taxon>
        <taxon>Pseudomonadota</taxon>
        <taxon>Gammaproteobacteria</taxon>
        <taxon>Pseudomonadales</taxon>
        <taxon>Pseudomonadaceae</taxon>
        <taxon>Ectopseudomonas</taxon>
    </lineage>
</organism>
<dbReference type="InterPro" id="IPR036709">
    <property type="entry name" value="Autotransporte_beta_dom_sf"/>
</dbReference>
<keyword evidence="5" id="KW-0998">Cell outer membrane</keyword>
<reference evidence="8" key="1">
    <citation type="journal article" date="2014" name="Genome Announc.">
        <title>Draft Genome Sequence of the algae degrading bacterium Pseudomonas mendocina AD6.</title>
        <authorList>
            <person name="Barney B.M."/>
            <person name="Lenneman E.M."/>
        </authorList>
    </citation>
    <scope>NUCLEOTIDE SEQUENCE [LARGE SCALE GENOMIC DNA]</scope>
    <source>
        <strain evidence="8">AD6</strain>
    </source>
</reference>
<keyword evidence="4" id="KW-0472">Membrane</keyword>
<accession>A0ABN0S8K4</accession>
<evidence type="ECO:0000256" key="6">
    <source>
        <dbReference type="SAM" id="SignalP"/>
    </source>
</evidence>
<comment type="subcellular location">
    <subcellularLocation>
        <location evidence="1">Cell outer membrane</location>
    </subcellularLocation>
</comment>
<evidence type="ECO:0000313" key="8">
    <source>
        <dbReference type="Proteomes" id="UP000023842"/>
    </source>
</evidence>
<evidence type="ECO:0000256" key="1">
    <source>
        <dbReference type="ARBA" id="ARBA00004442"/>
    </source>
</evidence>
<dbReference type="PANTHER" id="PTHR38776:SF1">
    <property type="entry name" value="MLTA-INTERACTING PROTEIN-RELATED"/>
    <property type="match status" value="1"/>
</dbReference>
<evidence type="ECO:0000256" key="5">
    <source>
        <dbReference type="ARBA" id="ARBA00023237"/>
    </source>
</evidence>
<evidence type="ECO:0000256" key="2">
    <source>
        <dbReference type="ARBA" id="ARBA00005722"/>
    </source>
</evidence>
<dbReference type="SUPFAM" id="SSF103515">
    <property type="entry name" value="Autotransporter"/>
    <property type="match status" value="1"/>
</dbReference>
<dbReference type="Proteomes" id="UP000023842">
    <property type="component" value="Unassembled WGS sequence"/>
</dbReference>
<dbReference type="Gene3D" id="2.40.128.130">
    <property type="entry name" value="Autotransporter beta-domain"/>
    <property type="match status" value="1"/>
</dbReference>
<dbReference type="EMBL" id="JFJN01000069">
    <property type="protein sequence ID" value="EZH78249.1"/>
    <property type="molecule type" value="Genomic_DNA"/>
</dbReference>
<proteinExistence type="inferred from homology"/>
<evidence type="ECO:0000256" key="4">
    <source>
        <dbReference type="ARBA" id="ARBA00023136"/>
    </source>
</evidence>
<keyword evidence="3 6" id="KW-0732">Signal</keyword>
<comment type="caution">
    <text evidence="7">The sequence shown here is derived from an EMBL/GenBank/DDBJ whole genome shotgun (WGS) entry which is preliminary data.</text>
</comment>
<keyword evidence="8" id="KW-1185">Reference proteome</keyword>
<dbReference type="InterPro" id="IPR010583">
    <property type="entry name" value="MipA"/>
</dbReference>
<dbReference type="Pfam" id="PF06629">
    <property type="entry name" value="MipA"/>
    <property type="match status" value="1"/>
</dbReference>
<sequence>MQASRLFPLALLLPFAVQADDSALRSIGLGLAFSQSVYAGEDSSLSALPLLNYEGERLFVRGLTGGVHLFEQGAFDLDAIVSGRFDGIDRDDFGRAELAANGIDRDLLEDRDDGIDLGLRATWKGSAGELQATARADVSDASDGYELSLEYGYPLQMAGATVTPSMKVSYLSDRLANYYYGTLGEEEARGVARYRPGSAVVPGLGVALSRTFGERWRLDAVATYQRLPGRLSDSPLTENDSGQLGLKVGLSWLFD</sequence>
<dbReference type="RefSeq" id="WP_179572047.1">
    <property type="nucleotide sequence ID" value="NZ_JFJN01000069.1"/>
</dbReference>